<accession>A0A382LTF0</accession>
<protein>
    <submittedName>
        <fullName evidence="2">Uncharacterized protein</fullName>
    </submittedName>
</protein>
<gene>
    <name evidence="2" type="ORF">METZ01_LOCUS291879</name>
</gene>
<proteinExistence type="predicted"/>
<dbReference type="AlphaFoldDB" id="A0A382LTF0"/>
<evidence type="ECO:0000256" key="1">
    <source>
        <dbReference type="SAM" id="Phobius"/>
    </source>
</evidence>
<evidence type="ECO:0000313" key="2">
    <source>
        <dbReference type="EMBL" id="SVC39025.1"/>
    </source>
</evidence>
<feature type="transmembrane region" description="Helical" evidence="1">
    <location>
        <begin position="7"/>
        <end position="26"/>
    </location>
</feature>
<reference evidence="2" key="1">
    <citation type="submission" date="2018-05" db="EMBL/GenBank/DDBJ databases">
        <authorList>
            <person name="Lanie J.A."/>
            <person name="Ng W.-L."/>
            <person name="Kazmierczak K.M."/>
            <person name="Andrzejewski T.M."/>
            <person name="Davidsen T.M."/>
            <person name="Wayne K.J."/>
            <person name="Tettelin H."/>
            <person name="Glass J.I."/>
            <person name="Rusch D."/>
            <person name="Podicherti R."/>
            <person name="Tsui H.-C.T."/>
            <person name="Winkler M.E."/>
        </authorList>
    </citation>
    <scope>NUCLEOTIDE SEQUENCE</scope>
</reference>
<organism evidence="2">
    <name type="scientific">marine metagenome</name>
    <dbReference type="NCBI Taxonomy" id="408172"/>
    <lineage>
        <taxon>unclassified sequences</taxon>
        <taxon>metagenomes</taxon>
        <taxon>ecological metagenomes</taxon>
    </lineage>
</organism>
<keyword evidence="1" id="KW-1133">Transmembrane helix</keyword>
<feature type="non-terminal residue" evidence="2">
    <location>
        <position position="369"/>
    </location>
</feature>
<sequence length="369" mass="40993">MFDRKKILYLAKFWLMALMLGISLVFPSDIISIEFGEVDEETQVVPILYDSPDVITGFHLFMTGMDIVDVYGGMSEANNFYLDQGSTCWRENECTDFITGNYIPQISTSIPSGTGVLLYVKYAEIGDEFDVNIIVGEETCLDVTEGFIIGPWVDGGLLVYDVDTGECMDSPIDCNGDYYGSDGAFDGCGFCDAYVENDCFDLTIDLMAGANLISFHALPQDNSLSSMFSSLGENINRIISEGEGAINIGGDWYGSLNEITSERGYWVIMETAESLIIPSSIPTHPFQDGFQYNLHSGNNLISYPFSIEQSIEDAISDEYLNSIFSIAGESVSAINLDGTWYGSLDTFQESRGYWFVTNMDIQFHYDYPD</sequence>
<dbReference type="EMBL" id="UINC01088626">
    <property type="protein sequence ID" value="SVC39025.1"/>
    <property type="molecule type" value="Genomic_DNA"/>
</dbReference>
<name>A0A382LTF0_9ZZZZ</name>
<keyword evidence="1" id="KW-0812">Transmembrane</keyword>
<keyword evidence="1" id="KW-0472">Membrane</keyword>